<name>A0A2N7L3J2_9GAMM</name>
<evidence type="ECO:0000313" key="2">
    <source>
        <dbReference type="Proteomes" id="UP000235387"/>
    </source>
</evidence>
<dbReference type="EMBL" id="MDAL01000071">
    <property type="protein sequence ID" value="PMN87509.1"/>
    <property type="molecule type" value="Genomic_DNA"/>
</dbReference>
<reference evidence="2" key="1">
    <citation type="submission" date="2016-07" db="EMBL/GenBank/DDBJ databases">
        <title>Nontailed viruses are major unrecognized killers of bacteria in the ocean.</title>
        <authorList>
            <person name="Kauffman K."/>
            <person name="Hussain F."/>
            <person name="Yang J."/>
            <person name="Arevalo P."/>
            <person name="Brown J."/>
            <person name="Cutler M."/>
            <person name="Kelly L."/>
            <person name="Polz M.F."/>
        </authorList>
    </citation>
    <scope>NUCLEOTIDE SEQUENCE [LARGE SCALE GENOMIC DNA]</scope>
    <source>
        <strain evidence="2">10N.261.45.A10</strain>
    </source>
</reference>
<dbReference type="RefSeq" id="WP_102392438.1">
    <property type="nucleotide sequence ID" value="NZ_MDAL01000071.1"/>
</dbReference>
<evidence type="ECO:0000313" key="1">
    <source>
        <dbReference type="EMBL" id="PMN87509.1"/>
    </source>
</evidence>
<dbReference type="AlphaFoldDB" id="A0A2N7L3J2"/>
<gene>
    <name evidence="1" type="ORF">BCT23_09140</name>
</gene>
<proteinExistence type="predicted"/>
<accession>A0A2N7L3J2</accession>
<organism evidence="1 2">
    <name type="scientific">Enterovibrio norvegicus</name>
    <dbReference type="NCBI Taxonomy" id="188144"/>
    <lineage>
        <taxon>Bacteria</taxon>
        <taxon>Pseudomonadati</taxon>
        <taxon>Pseudomonadota</taxon>
        <taxon>Gammaproteobacteria</taxon>
        <taxon>Vibrionales</taxon>
        <taxon>Vibrionaceae</taxon>
        <taxon>Enterovibrio</taxon>
    </lineage>
</organism>
<protein>
    <submittedName>
        <fullName evidence="1">Uncharacterized protein</fullName>
    </submittedName>
</protein>
<sequence length="167" mass="19311">MNIYSAGFFGLVAIACVSVFKSYYASDYKDESTGYIINTDLSELERNLDFSIEHNISFVSAFGSAASTPKKDVIIYKKCGKVHYSQTKECEHRLQNLFDVITIERLHPGWRGVCNDYHDDTPDIYECIRNFKRNTAWFPSTKISDDRNEEIRECFRKTNKSELSKCV</sequence>
<comment type="caution">
    <text evidence="1">The sequence shown here is derived from an EMBL/GenBank/DDBJ whole genome shotgun (WGS) entry which is preliminary data.</text>
</comment>
<dbReference type="Proteomes" id="UP000235387">
    <property type="component" value="Unassembled WGS sequence"/>
</dbReference>